<keyword evidence="2" id="KW-0233">DNA recombination</keyword>
<dbReference type="InterPro" id="IPR011010">
    <property type="entry name" value="DNA_brk_join_enz"/>
</dbReference>
<keyword evidence="7" id="KW-1185">Reference proteome</keyword>
<dbReference type="InterPro" id="IPR013762">
    <property type="entry name" value="Integrase-like_cat_sf"/>
</dbReference>
<dbReference type="EMBL" id="VCQV01000049">
    <property type="protein sequence ID" value="TWP33039.1"/>
    <property type="molecule type" value="Genomic_DNA"/>
</dbReference>
<dbReference type="Gene3D" id="1.10.150.130">
    <property type="match status" value="1"/>
</dbReference>
<dbReference type="Gene3D" id="1.10.443.10">
    <property type="entry name" value="Intergrase catalytic core"/>
    <property type="match status" value="1"/>
</dbReference>
<comment type="caution">
    <text evidence="6">The sequence shown here is derived from an EMBL/GenBank/DDBJ whole genome shotgun (WGS) entry which is preliminary data.</text>
</comment>
<evidence type="ECO:0000313" key="6">
    <source>
        <dbReference type="EMBL" id="TWP33039.1"/>
    </source>
</evidence>
<dbReference type="GO" id="GO:0015074">
    <property type="term" value="P:DNA integration"/>
    <property type="evidence" value="ECO:0007669"/>
    <property type="project" value="InterPro"/>
</dbReference>
<accession>A0A563DS91</accession>
<gene>
    <name evidence="6" type="ORF">FGL98_22395</name>
</gene>
<evidence type="ECO:0000256" key="1">
    <source>
        <dbReference type="ARBA" id="ARBA00023125"/>
    </source>
</evidence>
<evidence type="ECO:0000256" key="2">
    <source>
        <dbReference type="ARBA" id="ARBA00023172"/>
    </source>
</evidence>
<dbReference type="PROSITE" id="PS51900">
    <property type="entry name" value="CB"/>
    <property type="match status" value="1"/>
</dbReference>
<dbReference type="SUPFAM" id="SSF56349">
    <property type="entry name" value="DNA breaking-rejoining enzymes"/>
    <property type="match status" value="1"/>
</dbReference>
<dbReference type="GO" id="GO:0006310">
    <property type="term" value="P:DNA recombination"/>
    <property type="evidence" value="ECO:0007669"/>
    <property type="project" value="UniProtKB-KW"/>
</dbReference>
<dbReference type="Pfam" id="PF00589">
    <property type="entry name" value="Phage_integrase"/>
    <property type="match status" value="1"/>
</dbReference>
<dbReference type="PROSITE" id="PS51898">
    <property type="entry name" value="TYR_RECOMBINASE"/>
    <property type="match status" value="1"/>
</dbReference>
<dbReference type="PANTHER" id="PTHR30349:SF90">
    <property type="entry name" value="TYROSINE RECOMBINASE XERD"/>
    <property type="match status" value="1"/>
</dbReference>
<dbReference type="InterPro" id="IPR050090">
    <property type="entry name" value="Tyrosine_recombinase_XerCD"/>
</dbReference>
<name>A0A563DS91_9MICO</name>
<dbReference type="RefSeq" id="WP_146320690.1">
    <property type="nucleotide sequence ID" value="NZ_VCQV01000049.1"/>
</dbReference>
<dbReference type="Proteomes" id="UP000320244">
    <property type="component" value="Unassembled WGS sequence"/>
</dbReference>
<proteinExistence type="predicted"/>
<evidence type="ECO:0000259" key="4">
    <source>
        <dbReference type="PROSITE" id="PS51898"/>
    </source>
</evidence>
<feature type="domain" description="Core-binding (CB)" evidence="5">
    <location>
        <begin position="109"/>
        <end position="193"/>
    </location>
</feature>
<evidence type="ECO:0000259" key="5">
    <source>
        <dbReference type="PROSITE" id="PS51900"/>
    </source>
</evidence>
<reference evidence="6 7" key="1">
    <citation type="submission" date="2019-05" db="EMBL/GenBank/DDBJ databases">
        <authorList>
            <person name="Lee S.D."/>
        </authorList>
    </citation>
    <scope>NUCLEOTIDE SEQUENCE [LARGE SCALE GENOMIC DNA]</scope>
    <source>
        <strain evidence="6 7">C5-26</strain>
    </source>
</reference>
<dbReference type="AlphaFoldDB" id="A0A563DS91"/>
<evidence type="ECO:0008006" key="8">
    <source>
        <dbReference type="Google" id="ProtNLM"/>
    </source>
</evidence>
<dbReference type="GO" id="GO:0003677">
    <property type="term" value="F:DNA binding"/>
    <property type="evidence" value="ECO:0007669"/>
    <property type="project" value="UniProtKB-UniRule"/>
</dbReference>
<dbReference type="OrthoDB" id="9802329at2"/>
<dbReference type="InterPro" id="IPR010998">
    <property type="entry name" value="Integrase_recombinase_N"/>
</dbReference>
<evidence type="ECO:0000256" key="3">
    <source>
        <dbReference type="PROSITE-ProRule" id="PRU01248"/>
    </source>
</evidence>
<dbReference type="InterPro" id="IPR044068">
    <property type="entry name" value="CB"/>
</dbReference>
<protein>
    <recommendedName>
        <fullName evidence="8">Integrase</fullName>
    </recommendedName>
</protein>
<feature type="domain" description="Tyr recombinase" evidence="4">
    <location>
        <begin position="214"/>
        <end position="401"/>
    </location>
</feature>
<dbReference type="InterPro" id="IPR002104">
    <property type="entry name" value="Integrase_catalytic"/>
</dbReference>
<keyword evidence="1 3" id="KW-0238">DNA-binding</keyword>
<organism evidence="6 7">
    <name type="scientific">Leekyejoonella antrihumi</name>
    <dbReference type="NCBI Taxonomy" id="1660198"/>
    <lineage>
        <taxon>Bacteria</taxon>
        <taxon>Bacillati</taxon>
        <taxon>Actinomycetota</taxon>
        <taxon>Actinomycetes</taxon>
        <taxon>Micrococcales</taxon>
        <taxon>Dermacoccaceae</taxon>
        <taxon>Leekyejoonella</taxon>
    </lineage>
</organism>
<dbReference type="PANTHER" id="PTHR30349">
    <property type="entry name" value="PHAGE INTEGRASE-RELATED"/>
    <property type="match status" value="1"/>
</dbReference>
<evidence type="ECO:0000313" key="7">
    <source>
        <dbReference type="Proteomes" id="UP000320244"/>
    </source>
</evidence>
<reference evidence="6 7" key="2">
    <citation type="submission" date="2019-08" db="EMBL/GenBank/DDBJ databases">
        <title>Jejuicoccus antrihumi gen. nov., sp. nov., a new member of the family Dermacoccaceae isolated from a cave.</title>
        <authorList>
            <person name="Schumann P."/>
            <person name="Kim I.S."/>
        </authorList>
    </citation>
    <scope>NUCLEOTIDE SEQUENCE [LARGE SCALE GENOMIC DNA]</scope>
    <source>
        <strain evidence="6 7">C5-26</strain>
    </source>
</reference>
<sequence length="414" mass="44602">MGVSIGEVIARADAAMDGLGHAPSTRMQYRWAWSQFDKFCAAQHGVVFSDAAADAFLDFVTDEFRVGRFKQWKYKLLRKATLVLGEVAATGSYSWSVARAAGINDGLDARVRPVQQRFEEWLSGRGLAPATVDLYATVSRKVLGWLPGHGVVDVHRVSAGDISAAVVFLSDSYRPGSMRAALSALRVWCRFVEQDGGHPGLWRSVPATRVSRSRPVAVITAAEVDRLVATADPGTPGGLRDRAIVLLAARTGLRPSDITGLRLGDIDWRTARITVTQFKTGELVVLPLLADAGEAISAYLLHGRPADARSDRVFVRAKAPHVPLASKDLHYVASRAFTRSGVTPRGGTGRGMRVLRASLATRMLESDAPLPVIAGALGHRGTGSVKHYLSADEKHMRACCLDFTGIAPRRTASS</sequence>